<evidence type="ECO:0000313" key="2">
    <source>
        <dbReference type="Proteomes" id="UP000032690"/>
    </source>
</evidence>
<dbReference type="Proteomes" id="UP000032690">
    <property type="component" value="Segment"/>
</dbReference>
<name>A0A0D3MW96_9CAUD</name>
<dbReference type="RefSeq" id="YP_009196016.1">
    <property type="nucleotide sequence ID" value="NC_028765.1"/>
</dbReference>
<keyword evidence="2" id="KW-1185">Reference proteome</keyword>
<dbReference type="GeneID" id="26623288"/>
<protein>
    <submittedName>
        <fullName evidence="1">Uncharacterized protein</fullName>
    </submittedName>
</protein>
<sequence length="79" mass="9283">MYRFLLFSYPEYYPSGGLDDLILQFNTIEELKEVDTSDISDYVEVYDFKAGKEIFGDYSPYSREDKVAKLVSHMEGYLK</sequence>
<organism evidence="1 2">
    <name type="scientific">Staphylococcus phage phiIPLA-RODI</name>
    <dbReference type="NCBI Taxonomy" id="1572703"/>
    <lineage>
        <taxon>Viruses</taxon>
        <taxon>Duplodnaviria</taxon>
        <taxon>Heunggongvirae</taxon>
        <taxon>Uroviricota</taxon>
        <taxon>Caudoviricetes</taxon>
        <taxon>Herelleviridae</taxon>
        <taxon>Twortvirinae</taxon>
        <taxon>Kayvirus</taxon>
        <taxon>Kayvirus rodi</taxon>
    </lineage>
</organism>
<reference evidence="1 2" key="1">
    <citation type="journal article" date="2015" name="Appl. Environ. Microbiol.">
        <title>Two Phages, phiIPLA-RODI and phiIPLA-C1C, Lyse Mono- and Dual-Species Staphylococcal Biofilms.</title>
        <authorList>
            <person name="Gutierrez D."/>
            <person name="Vandenheuvel D."/>
            <person name="Martinez B."/>
            <person name="Rodriguez A."/>
            <person name="Lavigne R."/>
            <person name="Garcia P."/>
        </authorList>
    </citation>
    <scope>NUCLEOTIDE SEQUENCE [LARGE SCALE GENOMIC DNA]</scope>
</reference>
<evidence type="ECO:0000313" key="1">
    <source>
        <dbReference type="EMBL" id="AJA42142.1"/>
    </source>
</evidence>
<proteinExistence type="predicted"/>
<accession>A0A0D3MW96</accession>
<dbReference type="EMBL" id="KP027446">
    <property type="protein sequence ID" value="AJA42142.1"/>
    <property type="molecule type" value="Genomic_DNA"/>
</dbReference>
<dbReference type="KEGG" id="vg:26623288"/>